<dbReference type="InterPro" id="IPR002376">
    <property type="entry name" value="Formyl_transf_N"/>
</dbReference>
<dbReference type="EMBL" id="JAJNDC010000003">
    <property type="protein sequence ID" value="MCW9713576.1"/>
    <property type="molecule type" value="Genomic_DNA"/>
</dbReference>
<name>A0ABT3Q0G0_9BACT</name>
<sequence>MDKKLDGVLLLATAHNITKAYINKLSNLGLRPSRIIRLNWRNSSYSNKVEGLSDKKFSNLISGINNKLKAREVFTGDLTLSTERVLDDLGWERQNITIDHINDEKLKAFLRDSVEEKYTIFCGGGILRRPILNCGKKFIHIHPGLVPDVRGADCLLWSALVQNQIGMSAFFMNAGIDTGDVIGQRSYPLPHFDIDSKQLGPNVTRDLLINYVDPHYRAHLLGNLFDKALNPDSWASTSQDLSEGKSYYFMHDALLPQAINKFCQLKMKMVG</sequence>
<dbReference type="Proteomes" id="UP001207337">
    <property type="component" value="Unassembled WGS sequence"/>
</dbReference>
<dbReference type="InterPro" id="IPR036477">
    <property type="entry name" value="Formyl_transf_N_sf"/>
</dbReference>
<comment type="caution">
    <text evidence="2">The sequence shown here is derived from an EMBL/GenBank/DDBJ whole genome shotgun (WGS) entry which is preliminary data.</text>
</comment>
<reference evidence="2 3" key="1">
    <citation type="submission" date="2021-11" db="EMBL/GenBank/DDBJ databases">
        <title>Aliifidinibius sp. nov., a new bacterium isolated from saline soil.</title>
        <authorList>
            <person name="Galisteo C."/>
            <person name="De La Haba R."/>
            <person name="Sanchez-Porro C."/>
            <person name="Ventosa A."/>
        </authorList>
    </citation>
    <scope>NUCLEOTIDE SEQUENCE [LARGE SCALE GENOMIC DNA]</scope>
    <source>
        <strain evidence="2 3">KACC 190600</strain>
    </source>
</reference>
<evidence type="ECO:0000313" key="2">
    <source>
        <dbReference type="EMBL" id="MCW9713576.1"/>
    </source>
</evidence>
<dbReference type="SUPFAM" id="SSF53328">
    <property type="entry name" value="Formyltransferase"/>
    <property type="match status" value="1"/>
</dbReference>
<keyword evidence="3" id="KW-1185">Reference proteome</keyword>
<dbReference type="Pfam" id="PF00551">
    <property type="entry name" value="Formyl_trans_N"/>
    <property type="match status" value="1"/>
</dbReference>
<accession>A0ABT3Q0G0</accession>
<organism evidence="2 3">
    <name type="scientific">Fodinibius salicampi</name>
    <dbReference type="NCBI Taxonomy" id="1920655"/>
    <lineage>
        <taxon>Bacteria</taxon>
        <taxon>Pseudomonadati</taxon>
        <taxon>Balneolota</taxon>
        <taxon>Balneolia</taxon>
        <taxon>Balneolales</taxon>
        <taxon>Balneolaceae</taxon>
        <taxon>Fodinibius</taxon>
    </lineage>
</organism>
<dbReference type="Gene3D" id="3.40.50.170">
    <property type="entry name" value="Formyl transferase, N-terminal domain"/>
    <property type="match status" value="1"/>
</dbReference>
<evidence type="ECO:0000259" key="1">
    <source>
        <dbReference type="Pfam" id="PF00551"/>
    </source>
</evidence>
<gene>
    <name evidence="2" type="ORF">LQ318_11760</name>
</gene>
<protein>
    <recommendedName>
        <fullName evidence="1">Formyl transferase N-terminal domain-containing protein</fullName>
    </recommendedName>
</protein>
<feature type="domain" description="Formyl transferase N-terminal" evidence="1">
    <location>
        <begin position="134"/>
        <end position="191"/>
    </location>
</feature>
<dbReference type="RefSeq" id="WP_265790381.1">
    <property type="nucleotide sequence ID" value="NZ_BAABRS010000003.1"/>
</dbReference>
<evidence type="ECO:0000313" key="3">
    <source>
        <dbReference type="Proteomes" id="UP001207337"/>
    </source>
</evidence>
<proteinExistence type="predicted"/>